<keyword evidence="2" id="KW-1185">Reference proteome</keyword>
<dbReference type="Proteomes" id="UP000198605">
    <property type="component" value="Unassembled WGS sequence"/>
</dbReference>
<sequence length="46" mass="5183">MTQPHRRCIPRDVTDVLLWLLAADVASAHLPDPHQPHRCANLRCTG</sequence>
<evidence type="ECO:0000313" key="2">
    <source>
        <dbReference type="Proteomes" id="UP000198605"/>
    </source>
</evidence>
<protein>
    <submittedName>
        <fullName evidence="1">Uncharacterized protein</fullName>
    </submittedName>
</protein>
<dbReference type="RefSeq" id="WP_244282491.1">
    <property type="nucleotide sequence ID" value="NZ_FMIB01000002.1"/>
</dbReference>
<gene>
    <name evidence="1" type="ORF">GA0070603_2204</name>
</gene>
<evidence type="ECO:0000313" key="1">
    <source>
        <dbReference type="EMBL" id="SCL56425.1"/>
    </source>
</evidence>
<accession>A0A1C6UQU0</accession>
<reference evidence="2" key="1">
    <citation type="submission" date="2016-06" db="EMBL/GenBank/DDBJ databases">
        <authorList>
            <person name="Varghese N."/>
            <person name="Submissions Spin"/>
        </authorList>
    </citation>
    <scope>NUCLEOTIDE SEQUENCE [LARGE SCALE GENOMIC DNA]</scope>
    <source>
        <strain evidence="2">DSM 44151</strain>
    </source>
</reference>
<dbReference type="EMBL" id="FMIB01000002">
    <property type="protein sequence ID" value="SCL56425.1"/>
    <property type="molecule type" value="Genomic_DNA"/>
</dbReference>
<name>A0A1C6UQU0_9ACTN</name>
<dbReference type="GeneID" id="95586900"/>
<proteinExistence type="predicted"/>
<dbReference type="AlphaFoldDB" id="A0A1C6UQU0"/>
<organism evidence="1 2">
    <name type="scientific">Micromonospora chersina</name>
    <dbReference type="NCBI Taxonomy" id="47854"/>
    <lineage>
        <taxon>Bacteria</taxon>
        <taxon>Bacillati</taxon>
        <taxon>Actinomycetota</taxon>
        <taxon>Actinomycetes</taxon>
        <taxon>Micromonosporales</taxon>
        <taxon>Micromonosporaceae</taxon>
        <taxon>Micromonospora</taxon>
    </lineage>
</organism>